<dbReference type="GeneID" id="64690593"/>
<protein>
    <submittedName>
        <fullName evidence="1">Uncharacterized protein</fullName>
    </submittedName>
</protein>
<name>A0A9P7F829_9AGAM</name>
<proteinExistence type="predicted"/>
<reference evidence="1" key="1">
    <citation type="journal article" date="2020" name="New Phytol.">
        <title>Comparative genomics reveals dynamic genome evolution in host specialist ectomycorrhizal fungi.</title>
        <authorList>
            <person name="Lofgren L.A."/>
            <person name="Nguyen N.H."/>
            <person name="Vilgalys R."/>
            <person name="Ruytinx J."/>
            <person name="Liao H.L."/>
            <person name="Branco S."/>
            <person name="Kuo A."/>
            <person name="LaButti K."/>
            <person name="Lipzen A."/>
            <person name="Andreopoulos W."/>
            <person name="Pangilinan J."/>
            <person name="Riley R."/>
            <person name="Hundley H."/>
            <person name="Na H."/>
            <person name="Barry K."/>
            <person name="Grigoriev I.V."/>
            <person name="Stajich J.E."/>
            <person name="Kennedy P.G."/>
        </authorList>
    </citation>
    <scope>NUCLEOTIDE SEQUENCE</scope>
    <source>
        <strain evidence="1">FC423</strain>
    </source>
</reference>
<dbReference type="EMBL" id="JABBWM010000025">
    <property type="protein sequence ID" value="KAG2108933.1"/>
    <property type="molecule type" value="Genomic_DNA"/>
</dbReference>
<sequence length="266" mass="30162">MRRSTSYNYWEQDSELYPHVKASNAERLQTTTDYGQSTSQPHHHILHSALENSRDDSTPVVSQHHVACDGGLITEDSDQTVGPRADVLDPGILPVPIAQCDIQSDAAGWQLRRVSSSYSPFAFSDYLPAHNTMGFSNTNFADPRHQLQEEDYSHLQYVINDDESALHVDCASVCQWNDDHGICGRTINAAKIGKHMSSYHFKSPLPADSRLKCLWKDCELYKPVRRDTIIRHIVEKHLGLKYRCKHWLASHAGADFCGSRRNARLY</sequence>
<evidence type="ECO:0000313" key="1">
    <source>
        <dbReference type="EMBL" id="KAG2108933.1"/>
    </source>
</evidence>
<gene>
    <name evidence="1" type="ORF">F5147DRAFT_159346</name>
</gene>
<keyword evidence="2" id="KW-1185">Reference proteome</keyword>
<dbReference type="Proteomes" id="UP000823399">
    <property type="component" value="Unassembled WGS sequence"/>
</dbReference>
<dbReference type="RefSeq" id="XP_041293176.1">
    <property type="nucleotide sequence ID" value="XM_041428334.1"/>
</dbReference>
<comment type="caution">
    <text evidence="1">The sequence shown here is derived from an EMBL/GenBank/DDBJ whole genome shotgun (WGS) entry which is preliminary data.</text>
</comment>
<evidence type="ECO:0000313" key="2">
    <source>
        <dbReference type="Proteomes" id="UP000823399"/>
    </source>
</evidence>
<dbReference type="AlphaFoldDB" id="A0A9P7F829"/>
<organism evidence="1 2">
    <name type="scientific">Suillus discolor</name>
    <dbReference type="NCBI Taxonomy" id="1912936"/>
    <lineage>
        <taxon>Eukaryota</taxon>
        <taxon>Fungi</taxon>
        <taxon>Dikarya</taxon>
        <taxon>Basidiomycota</taxon>
        <taxon>Agaricomycotina</taxon>
        <taxon>Agaricomycetes</taxon>
        <taxon>Agaricomycetidae</taxon>
        <taxon>Boletales</taxon>
        <taxon>Suillineae</taxon>
        <taxon>Suillaceae</taxon>
        <taxon>Suillus</taxon>
    </lineage>
</organism>
<accession>A0A9P7F829</accession>
<dbReference type="OrthoDB" id="2656691at2759"/>